<sequence length="64" mass="6757">MAGLSFGVVSMIALILVGSVEARNVADITQKTEDDDIQHTSIDASGDLSAKQVCIFHLSMCTVC</sequence>
<evidence type="ECO:0000256" key="1">
    <source>
        <dbReference type="SAM" id="SignalP"/>
    </source>
</evidence>
<keyword evidence="1" id="KW-0732">Signal</keyword>
<dbReference type="Proteomes" id="UP000036681">
    <property type="component" value="Unplaced"/>
</dbReference>
<name>A0A0M3HZ50_ASCLU</name>
<organism evidence="2 3">
    <name type="scientific">Ascaris lumbricoides</name>
    <name type="common">Giant roundworm</name>
    <dbReference type="NCBI Taxonomy" id="6252"/>
    <lineage>
        <taxon>Eukaryota</taxon>
        <taxon>Metazoa</taxon>
        <taxon>Ecdysozoa</taxon>
        <taxon>Nematoda</taxon>
        <taxon>Chromadorea</taxon>
        <taxon>Rhabditida</taxon>
        <taxon>Spirurina</taxon>
        <taxon>Ascaridomorpha</taxon>
        <taxon>Ascaridoidea</taxon>
        <taxon>Ascarididae</taxon>
        <taxon>Ascaris</taxon>
    </lineage>
</organism>
<dbReference type="AlphaFoldDB" id="A0A0M3HZ50"/>
<evidence type="ECO:0000313" key="2">
    <source>
        <dbReference type="Proteomes" id="UP000036681"/>
    </source>
</evidence>
<evidence type="ECO:0000313" key="3">
    <source>
        <dbReference type="WBParaSite" id="ALUE_0000890501-mRNA-1"/>
    </source>
</evidence>
<keyword evidence="2" id="KW-1185">Reference proteome</keyword>
<protein>
    <submittedName>
        <fullName evidence="3">Secreted protein</fullName>
    </submittedName>
</protein>
<accession>A0A0M3HZ50</accession>
<reference evidence="3" key="1">
    <citation type="submission" date="2017-02" db="UniProtKB">
        <authorList>
            <consortium name="WormBaseParasite"/>
        </authorList>
    </citation>
    <scope>IDENTIFICATION</scope>
</reference>
<feature type="signal peptide" evidence="1">
    <location>
        <begin position="1"/>
        <end position="22"/>
    </location>
</feature>
<proteinExistence type="predicted"/>
<dbReference type="WBParaSite" id="ALUE_0000890501-mRNA-1">
    <property type="protein sequence ID" value="ALUE_0000890501-mRNA-1"/>
    <property type="gene ID" value="ALUE_0000890501"/>
</dbReference>
<feature type="chain" id="PRO_5005656487" evidence="1">
    <location>
        <begin position="23"/>
        <end position="64"/>
    </location>
</feature>